<dbReference type="InterPro" id="IPR025661">
    <property type="entry name" value="Pept_asp_AS"/>
</dbReference>
<dbReference type="EMBL" id="JACVVK020000020">
    <property type="protein sequence ID" value="KAK7503352.1"/>
    <property type="molecule type" value="Genomic_DNA"/>
</dbReference>
<feature type="chain" id="PRO_5044777927" description="Dipeptidyl peptidase 1" evidence="17">
    <location>
        <begin position="25"/>
        <end position="471"/>
    </location>
</feature>
<dbReference type="InterPro" id="IPR038765">
    <property type="entry name" value="Papain-like_cys_pep_sf"/>
</dbReference>
<dbReference type="FunFam" id="2.40.128.80:FF:000003">
    <property type="entry name" value="Cathepsin C"/>
    <property type="match status" value="1"/>
</dbReference>
<proteinExistence type="inferred from homology"/>
<keyword evidence="20" id="KW-1185">Reference proteome</keyword>
<evidence type="ECO:0000256" key="8">
    <source>
        <dbReference type="ARBA" id="ARBA00022801"/>
    </source>
</evidence>
<dbReference type="PANTHER" id="PTHR12411">
    <property type="entry name" value="CYSTEINE PROTEASE FAMILY C1-RELATED"/>
    <property type="match status" value="1"/>
</dbReference>
<keyword evidence="9" id="KW-0788">Thiol protease</keyword>
<gene>
    <name evidence="19" type="ORF">BaRGS_00005273</name>
</gene>
<feature type="signal peptide" evidence="17">
    <location>
        <begin position="1"/>
        <end position="24"/>
    </location>
</feature>
<evidence type="ECO:0000256" key="9">
    <source>
        <dbReference type="ARBA" id="ARBA00022807"/>
    </source>
</evidence>
<comment type="caution">
    <text evidence="19">The sequence shown here is derived from an EMBL/GenBank/DDBJ whole genome shotgun (WGS) entry which is preliminary data.</text>
</comment>
<comment type="function">
    <text evidence="16">Thiol protease. Has dipeptidylpeptidase activity. Active against a broad range of dipeptide substrates composed of both polar and hydrophobic amino acids. Proline cannot occupy the P1 position and arginine cannot occupy the P2 position of the substrate. Can act as both an exopeptidase and endopeptidase. Activates serine proteases such as elastase, cathepsin G and granzymes A and B.</text>
</comment>
<dbReference type="PROSITE" id="PS00139">
    <property type="entry name" value="THIOL_PROTEASE_CYS"/>
    <property type="match status" value="1"/>
</dbReference>
<evidence type="ECO:0000313" key="19">
    <source>
        <dbReference type="EMBL" id="KAK7503352.1"/>
    </source>
</evidence>
<keyword evidence="8" id="KW-0378">Hydrolase</keyword>
<name>A0ABD0LWK0_9CAEN</name>
<dbReference type="AlphaFoldDB" id="A0ABD0LWK0"/>
<evidence type="ECO:0000256" key="1">
    <source>
        <dbReference type="ARBA" id="ARBA00000738"/>
    </source>
</evidence>
<accession>A0ABD0LWK0</accession>
<evidence type="ECO:0000256" key="16">
    <source>
        <dbReference type="ARBA" id="ARBA00045556"/>
    </source>
</evidence>
<dbReference type="InterPro" id="IPR014882">
    <property type="entry name" value="CathepsinC_exc"/>
</dbReference>
<keyword evidence="17" id="KW-0732">Signal</keyword>
<evidence type="ECO:0000256" key="14">
    <source>
        <dbReference type="ARBA" id="ARBA00030778"/>
    </source>
</evidence>
<keyword evidence="11" id="KW-0868">Chloride</keyword>
<evidence type="ECO:0000313" key="20">
    <source>
        <dbReference type="Proteomes" id="UP001519460"/>
    </source>
</evidence>
<sequence>MAATTMGVCKLLLVCAAFLTLVRGDTPANCTYEDIKGTWKFSVGSGGNDRSVDCKSFSGPFASEVEVTLTYPDLAVDQFGNAGFWTIIYNQGFEVVVAGRKFFAFSKYEEKDKKVTSYCNELLPGWSHDVLDHDWACYVGKKTPTVGEPWSTGKKSSPQSSRFSSVLKFENRRFYNDMDFIAKINSVQSSWRAAPYPHLEGRSMEELVNMAGGPASRVAGRPSPAPVTREVYEAAAKLPKEFDWRSVDGTNFVSPVRDQASCGSCYAFASMAMNEARVRIMTNNTKQPVFSPQDIVDCSEYSQGCAGGFPYLIGGKYAEDFGLVLESDNPYKGKDLNECKTPASAKRHYSTKYEYVGGYYGACNEPLMRQNLYENGPIAVGFEVLKDFMNYKGGIYHHTGLGDGFAPFELTNHAVLVVGYGEDKDTGEQFWIVKNSWGEKWGEQGFFRIRRGTDECAFESMAVQSTPIIAA</sequence>
<evidence type="ECO:0000256" key="4">
    <source>
        <dbReference type="ARBA" id="ARBA00011610"/>
    </source>
</evidence>
<keyword evidence="10" id="KW-1015">Disulfide bond</keyword>
<dbReference type="Gene3D" id="3.90.70.10">
    <property type="entry name" value="Cysteine proteinases"/>
    <property type="match status" value="1"/>
</dbReference>
<dbReference type="Pfam" id="PF00112">
    <property type="entry name" value="Peptidase_C1"/>
    <property type="match status" value="1"/>
</dbReference>
<dbReference type="GO" id="GO:0008234">
    <property type="term" value="F:cysteine-type peptidase activity"/>
    <property type="evidence" value="ECO:0007669"/>
    <property type="project" value="UniProtKB-KW"/>
</dbReference>
<dbReference type="Gene3D" id="2.40.128.80">
    <property type="entry name" value="Cathepsin C, exclusion domain"/>
    <property type="match status" value="1"/>
</dbReference>
<dbReference type="Pfam" id="PF08773">
    <property type="entry name" value="CathepsinC_exc"/>
    <property type="match status" value="1"/>
</dbReference>
<reference evidence="19 20" key="1">
    <citation type="journal article" date="2023" name="Sci. Data">
        <title>Genome assembly of the Korean intertidal mud-creeper Batillaria attramentaria.</title>
        <authorList>
            <person name="Patra A.K."/>
            <person name="Ho P.T."/>
            <person name="Jun S."/>
            <person name="Lee S.J."/>
            <person name="Kim Y."/>
            <person name="Won Y.J."/>
        </authorList>
    </citation>
    <scope>NUCLEOTIDE SEQUENCE [LARGE SCALE GENOMIC DNA]</scope>
    <source>
        <strain evidence="19">Wonlab-2016</strain>
    </source>
</reference>
<evidence type="ECO:0000256" key="11">
    <source>
        <dbReference type="ARBA" id="ARBA00023214"/>
    </source>
</evidence>
<protein>
    <recommendedName>
        <fullName evidence="6">Dipeptidyl peptidase 1</fullName>
        <ecNumber evidence="5">3.4.14.1</ecNumber>
    </recommendedName>
    <alternativeName>
        <fullName evidence="13">Cathepsin C</fullName>
    </alternativeName>
    <alternativeName>
        <fullName evidence="12">Cathepsin J</fullName>
    </alternativeName>
    <alternativeName>
        <fullName evidence="15">Dipeptidyl peptidase I</fullName>
    </alternativeName>
    <alternativeName>
        <fullName evidence="14">Dipeptidyl transferase</fullName>
    </alternativeName>
</protein>
<dbReference type="GO" id="GO:0008239">
    <property type="term" value="F:dipeptidyl-peptidase activity"/>
    <property type="evidence" value="ECO:0007669"/>
    <property type="project" value="UniProtKB-EC"/>
</dbReference>
<evidence type="ECO:0000256" key="3">
    <source>
        <dbReference type="ARBA" id="ARBA00008455"/>
    </source>
</evidence>
<feature type="domain" description="Peptidase C1A papain C-terminal" evidence="18">
    <location>
        <begin position="238"/>
        <end position="466"/>
    </location>
</feature>
<comment type="subunit">
    <text evidence="4">Tetramer of heterotrimers consisting of exclusion domain, heavy- and light chains.</text>
</comment>
<dbReference type="InterPro" id="IPR025660">
    <property type="entry name" value="Pept_his_AS"/>
</dbReference>
<dbReference type="GO" id="GO:0006508">
    <property type="term" value="P:proteolysis"/>
    <property type="evidence" value="ECO:0007669"/>
    <property type="project" value="UniProtKB-KW"/>
</dbReference>
<comment type="similarity">
    <text evidence="3">Belongs to the peptidase C1 family.</text>
</comment>
<organism evidence="19 20">
    <name type="scientific">Batillaria attramentaria</name>
    <dbReference type="NCBI Taxonomy" id="370345"/>
    <lineage>
        <taxon>Eukaryota</taxon>
        <taxon>Metazoa</taxon>
        <taxon>Spiralia</taxon>
        <taxon>Lophotrochozoa</taxon>
        <taxon>Mollusca</taxon>
        <taxon>Gastropoda</taxon>
        <taxon>Caenogastropoda</taxon>
        <taxon>Sorbeoconcha</taxon>
        <taxon>Cerithioidea</taxon>
        <taxon>Batillariidae</taxon>
        <taxon>Batillaria</taxon>
    </lineage>
</organism>
<dbReference type="EC" id="3.4.14.1" evidence="5"/>
<evidence type="ECO:0000256" key="13">
    <source>
        <dbReference type="ARBA" id="ARBA00029779"/>
    </source>
</evidence>
<comment type="catalytic activity">
    <reaction evidence="1">
        <text>Release of an N-terminal dipeptide, Xaa-Yaa-|-Zaa-, except when Xaa is Arg or Lys, or Yaa or Zaa is Pro.</text>
        <dbReference type="EC" id="3.4.14.1"/>
    </reaction>
</comment>
<dbReference type="SUPFAM" id="SSF54001">
    <property type="entry name" value="Cysteine proteinases"/>
    <property type="match status" value="1"/>
</dbReference>
<dbReference type="InterPro" id="IPR013128">
    <property type="entry name" value="Peptidase_C1A"/>
</dbReference>
<evidence type="ECO:0000256" key="6">
    <source>
        <dbReference type="ARBA" id="ARBA00014709"/>
    </source>
</evidence>
<evidence type="ECO:0000256" key="10">
    <source>
        <dbReference type="ARBA" id="ARBA00023157"/>
    </source>
</evidence>
<dbReference type="SMART" id="SM00645">
    <property type="entry name" value="Pept_C1"/>
    <property type="match status" value="1"/>
</dbReference>
<keyword evidence="7" id="KW-0645">Protease</keyword>
<evidence type="ECO:0000256" key="17">
    <source>
        <dbReference type="SAM" id="SignalP"/>
    </source>
</evidence>
<evidence type="ECO:0000256" key="7">
    <source>
        <dbReference type="ARBA" id="ARBA00022670"/>
    </source>
</evidence>
<dbReference type="Proteomes" id="UP001519460">
    <property type="component" value="Unassembled WGS sequence"/>
</dbReference>
<evidence type="ECO:0000256" key="2">
    <source>
        <dbReference type="ARBA" id="ARBA00001923"/>
    </source>
</evidence>
<dbReference type="PROSITE" id="PS00639">
    <property type="entry name" value="THIOL_PROTEASE_HIS"/>
    <property type="match status" value="1"/>
</dbReference>
<evidence type="ECO:0000259" key="18">
    <source>
        <dbReference type="SMART" id="SM00645"/>
    </source>
</evidence>
<dbReference type="PROSITE" id="PS00640">
    <property type="entry name" value="THIOL_PROTEASE_ASN"/>
    <property type="match status" value="1"/>
</dbReference>
<dbReference type="SUPFAM" id="SSF75001">
    <property type="entry name" value="Dipeptidyl peptidase I (cathepsin C), exclusion domain"/>
    <property type="match status" value="1"/>
</dbReference>
<dbReference type="PRINTS" id="PR00705">
    <property type="entry name" value="PAPAIN"/>
</dbReference>
<comment type="cofactor">
    <cofactor evidence="2">
        <name>chloride</name>
        <dbReference type="ChEBI" id="CHEBI:17996"/>
    </cofactor>
</comment>
<evidence type="ECO:0000256" key="5">
    <source>
        <dbReference type="ARBA" id="ARBA00012059"/>
    </source>
</evidence>
<evidence type="ECO:0000256" key="15">
    <source>
        <dbReference type="ARBA" id="ARBA00032961"/>
    </source>
</evidence>
<dbReference type="InterPro" id="IPR000668">
    <property type="entry name" value="Peptidase_C1A_C"/>
</dbReference>
<evidence type="ECO:0000256" key="12">
    <source>
        <dbReference type="ARBA" id="ARBA00029762"/>
    </source>
</evidence>
<dbReference type="InterPro" id="IPR000169">
    <property type="entry name" value="Pept_cys_AS"/>
</dbReference>
<dbReference type="InterPro" id="IPR036496">
    <property type="entry name" value="CathepsinC_exc_dom_sf"/>
</dbReference>